<evidence type="ECO:0000313" key="3">
    <source>
        <dbReference type="EMBL" id="CAD7004053.1"/>
    </source>
</evidence>
<protein>
    <submittedName>
        <fullName evidence="3">(Mediterranean fruit fly) hypothetical protein</fullName>
    </submittedName>
</protein>
<proteinExistence type="predicted"/>
<dbReference type="PANTHER" id="PTHR45703:SF1">
    <property type="entry name" value="DYNEINS HEAVY CHAIN"/>
    <property type="match status" value="1"/>
</dbReference>
<dbReference type="GO" id="GO:0030286">
    <property type="term" value="C:dynein complex"/>
    <property type="evidence" value="ECO:0007669"/>
    <property type="project" value="InterPro"/>
</dbReference>
<keyword evidence="4" id="KW-1185">Reference proteome</keyword>
<gene>
    <name evidence="3" type="ORF">CCAP1982_LOCUS12478</name>
</gene>
<dbReference type="GO" id="GO:0045505">
    <property type="term" value="F:dynein intermediate chain binding"/>
    <property type="evidence" value="ECO:0007669"/>
    <property type="project" value="InterPro"/>
</dbReference>
<dbReference type="PANTHER" id="PTHR45703">
    <property type="entry name" value="DYNEIN HEAVY CHAIN"/>
    <property type="match status" value="1"/>
</dbReference>
<accession>A0A811V3J4</accession>
<comment type="caution">
    <text evidence="3">The sequence shown here is derived from an EMBL/GenBank/DDBJ whole genome shotgun (WGS) entry which is preliminary data.</text>
</comment>
<name>A0A811V3J4_CERCA</name>
<organism evidence="3 4">
    <name type="scientific">Ceratitis capitata</name>
    <name type="common">Mediterranean fruit fly</name>
    <name type="synonym">Tephritis capitata</name>
    <dbReference type="NCBI Taxonomy" id="7213"/>
    <lineage>
        <taxon>Eukaryota</taxon>
        <taxon>Metazoa</taxon>
        <taxon>Ecdysozoa</taxon>
        <taxon>Arthropoda</taxon>
        <taxon>Hexapoda</taxon>
        <taxon>Insecta</taxon>
        <taxon>Pterygota</taxon>
        <taxon>Neoptera</taxon>
        <taxon>Endopterygota</taxon>
        <taxon>Diptera</taxon>
        <taxon>Brachycera</taxon>
        <taxon>Muscomorpha</taxon>
        <taxon>Tephritoidea</taxon>
        <taxon>Tephritidae</taxon>
        <taxon>Ceratitis</taxon>
        <taxon>Ceratitis</taxon>
    </lineage>
</organism>
<dbReference type="GO" id="GO:0007018">
    <property type="term" value="P:microtubule-based movement"/>
    <property type="evidence" value="ECO:0007669"/>
    <property type="project" value="InterPro"/>
</dbReference>
<keyword evidence="1" id="KW-0732">Signal</keyword>
<sequence>MPCKALLWLCKFRWFWCSIQVFKVGLAQSGAWACFDEFNRIELEVLSVVAQQILTIQRAIGRKVVKFFFEDTLLRLDPTCSIFITMNPG</sequence>
<feature type="chain" id="PRO_5032463832" evidence="1">
    <location>
        <begin position="28"/>
        <end position="89"/>
    </location>
</feature>
<feature type="signal peptide" evidence="1">
    <location>
        <begin position="1"/>
        <end position="27"/>
    </location>
</feature>
<dbReference type="AlphaFoldDB" id="A0A811V3J4"/>
<dbReference type="GO" id="GO:0051959">
    <property type="term" value="F:dynein light intermediate chain binding"/>
    <property type="evidence" value="ECO:0007669"/>
    <property type="project" value="InterPro"/>
</dbReference>
<dbReference type="InterPro" id="IPR035699">
    <property type="entry name" value="AAA_6"/>
</dbReference>
<dbReference type="GO" id="GO:0005524">
    <property type="term" value="F:ATP binding"/>
    <property type="evidence" value="ECO:0007669"/>
    <property type="project" value="InterPro"/>
</dbReference>
<evidence type="ECO:0000259" key="2">
    <source>
        <dbReference type="Pfam" id="PF12774"/>
    </source>
</evidence>
<dbReference type="Proteomes" id="UP000606786">
    <property type="component" value="Unassembled WGS sequence"/>
</dbReference>
<feature type="domain" description="Dynein heavy chain hydrolytic ATP-binding dynein motor region" evidence="2">
    <location>
        <begin position="19"/>
        <end position="89"/>
    </location>
</feature>
<dbReference type="InterPro" id="IPR027417">
    <property type="entry name" value="P-loop_NTPase"/>
</dbReference>
<evidence type="ECO:0000313" key="4">
    <source>
        <dbReference type="Proteomes" id="UP000606786"/>
    </source>
</evidence>
<evidence type="ECO:0000256" key="1">
    <source>
        <dbReference type="SAM" id="SignalP"/>
    </source>
</evidence>
<dbReference type="Gene3D" id="3.40.50.300">
    <property type="entry name" value="P-loop containing nucleotide triphosphate hydrolases"/>
    <property type="match status" value="1"/>
</dbReference>
<dbReference type="EMBL" id="CAJHJT010000034">
    <property type="protein sequence ID" value="CAD7004053.1"/>
    <property type="molecule type" value="Genomic_DNA"/>
</dbReference>
<dbReference type="Pfam" id="PF12774">
    <property type="entry name" value="AAA_6"/>
    <property type="match status" value="1"/>
</dbReference>
<dbReference type="InterPro" id="IPR026983">
    <property type="entry name" value="DHC"/>
</dbReference>
<reference evidence="3" key="1">
    <citation type="submission" date="2020-11" db="EMBL/GenBank/DDBJ databases">
        <authorList>
            <person name="Whitehead M."/>
        </authorList>
    </citation>
    <scope>NUCLEOTIDE SEQUENCE</scope>
    <source>
        <strain evidence="3">EGII</strain>
    </source>
</reference>